<dbReference type="InterPro" id="IPR040976">
    <property type="entry name" value="Pkinase_fungal"/>
</dbReference>
<evidence type="ECO:0000313" key="4">
    <source>
        <dbReference type="Proteomes" id="UP000292082"/>
    </source>
</evidence>
<feature type="coiled-coil region" evidence="1">
    <location>
        <begin position="11"/>
        <end position="38"/>
    </location>
</feature>
<keyword evidence="1" id="KW-0175">Coiled coil</keyword>
<evidence type="ECO:0000256" key="1">
    <source>
        <dbReference type="SAM" id="Coils"/>
    </source>
</evidence>
<name>A0A4Q9PJL6_9APHY</name>
<evidence type="ECO:0000313" key="3">
    <source>
        <dbReference type="EMBL" id="TBU54299.1"/>
    </source>
</evidence>
<dbReference type="EMBL" id="ML145192">
    <property type="protein sequence ID" value="TBU54299.1"/>
    <property type="molecule type" value="Genomic_DNA"/>
</dbReference>
<organism evidence="3 4">
    <name type="scientific">Dichomitus squalens</name>
    <dbReference type="NCBI Taxonomy" id="114155"/>
    <lineage>
        <taxon>Eukaryota</taxon>
        <taxon>Fungi</taxon>
        <taxon>Dikarya</taxon>
        <taxon>Basidiomycota</taxon>
        <taxon>Agaricomycotina</taxon>
        <taxon>Agaricomycetes</taxon>
        <taxon>Polyporales</taxon>
        <taxon>Polyporaceae</taxon>
        <taxon>Dichomitus</taxon>
    </lineage>
</organism>
<reference evidence="3 4" key="1">
    <citation type="submission" date="2019-01" db="EMBL/GenBank/DDBJ databases">
        <title>Draft genome sequences of three monokaryotic isolates of the white-rot basidiomycete fungus Dichomitus squalens.</title>
        <authorList>
            <consortium name="DOE Joint Genome Institute"/>
            <person name="Lopez S.C."/>
            <person name="Andreopoulos B."/>
            <person name="Pangilinan J."/>
            <person name="Lipzen A."/>
            <person name="Riley R."/>
            <person name="Ahrendt S."/>
            <person name="Ng V."/>
            <person name="Barry K."/>
            <person name="Daum C."/>
            <person name="Grigoriev I.V."/>
            <person name="Hilden K.S."/>
            <person name="Makela M.R."/>
            <person name="de Vries R.P."/>
        </authorList>
    </citation>
    <scope>NUCLEOTIDE SEQUENCE [LARGE SCALE GENOMIC DNA]</scope>
    <source>
        <strain evidence="3 4">CBS 464.89</strain>
    </source>
</reference>
<dbReference type="Proteomes" id="UP000292082">
    <property type="component" value="Unassembled WGS sequence"/>
</dbReference>
<dbReference type="Pfam" id="PF17667">
    <property type="entry name" value="Pkinase_fungal"/>
    <property type="match status" value="1"/>
</dbReference>
<evidence type="ECO:0000259" key="2">
    <source>
        <dbReference type="Pfam" id="PF17667"/>
    </source>
</evidence>
<proteinExistence type="predicted"/>
<dbReference type="AlphaFoldDB" id="A0A4Q9PJL6"/>
<protein>
    <recommendedName>
        <fullName evidence="2">Fungal-type protein kinase domain-containing protein</fullName>
    </recommendedName>
</protein>
<dbReference type="STRING" id="114155.A0A4Q9PJL6"/>
<feature type="domain" description="Fungal-type protein kinase" evidence="2">
    <location>
        <begin position="25"/>
        <end position="107"/>
    </location>
</feature>
<keyword evidence="4" id="KW-1185">Reference proteome</keyword>
<sequence length="254" mass="28485">MLDPQQNHLTMIMIRMNVSRHENQIQELEKDVELTEGFLTDFELAEGPWSDDTPKRNDIVTGTFSVMASSLLETIAQATSKGESVAESVLHLPEHDVESFAWVFLFVVYKSALDIAKDGTKALKEDLQNEFRALFPGISPSTILKARDGLRHRGASDCVVKHLRDQWKDPLFPDLVLLIRDEILIPRLPQPMPAPTSLRAAFLKSRKANEPPKPEPLTHKILLDAFNLYLKLDDISKGDDVSKGDEATESDASD</sequence>
<gene>
    <name evidence="3" type="ORF">BD310DRAFT_828283</name>
</gene>
<accession>A0A4Q9PJL6</accession>